<comment type="caution">
    <text evidence="1">The sequence shown here is derived from an EMBL/GenBank/DDBJ whole genome shotgun (WGS) entry which is preliminary data.</text>
</comment>
<dbReference type="EMBL" id="CAJVQB010040263">
    <property type="protein sequence ID" value="CAG8828200.1"/>
    <property type="molecule type" value="Genomic_DNA"/>
</dbReference>
<name>A0ABN7WDA5_GIGMA</name>
<reference evidence="1 2" key="1">
    <citation type="submission" date="2021-06" db="EMBL/GenBank/DDBJ databases">
        <authorList>
            <person name="Kallberg Y."/>
            <person name="Tangrot J."/>
            <person name="Rosling A."/>
        </authorList>
    </citation>
    <scope>NUCLEOTIDE SEQUENCE [LARGE SCALE GENOMIC DNA]</scope>
    <source>
        <strain evidence="1 2">120-4 pot B 10/14</strain>
    </source>
</reference>
<gene>
    <name evidence="1" type="ORF">GMARGA_LOCUS29628</name>
</gene>
<sequence length="146" mass="17127">MPFANTHIIKGTKTLYDWHIYLIPHEMTLRDFFEKLVYGETLSGFLFDLNIFEKVKHVKISQTLTSTAIQASQNCNIIELIHQHGEEWKSKEYANSQEKGFIESLTETIWYIDMSDPESYKKAQKLFNAQELNIHCQDLASYITFL</sequence>
<evidence type="ECO:0000313" key="2">
    <source>
        <dbReference type="Proteomes" id="UP000789901"/>
    </source>
</evidence>
<accession>A0ABN7WDA5</accession>
<protein>
    <submittedName>
        <fullName evidence="1">21825_t:CDS:1</fullName>
    </submittedName>
</protein>
<organism evidence="1 2">
    <name type="scientific">Gigaspora margarita</name>
    <dbReference type="NCBI Taxonomy" id="4874"/>
    <lineage>
        <taxon>Eukaryota</taxon>
        <taxon>Fungi</taxon>
        <taxon>Fungi incertae sedis</taxon>
        <taxon>Mucoromycota</taxon>
        <taxon>Glomeromycotina</taxon>
        <taxon>Glomeromycetes</taxon>
        <taxon>Diversisporales</taxon>
        <taxon>Gigasporaceae</taxon>
        <taxon>Gigaspora</taxon>
    </lineage>
</organism>
<proteinExistence type="predicted"/>
<dbReference type="Proteomes" id="UP000789901">
    <property type="component" value="Unassembled WGS sequence"/>
</dbReference>
<keyword evidence="2" id="KW-1185">Reference proteome</keyword>
<evidence type="ECO:0000313" key="1">
    <source>
        <dbReference type="EMBL" id="CAG8828200.1"/>
    </source>
</evidence>